<proteinExistence type="predicted"/>
<dbReference type="AlphaFoldDB" id="A0A9P1J2V9"/>
<dbReference type="EMBL" id="CANHGI010000006">
    <property type="protein sequence ID" value="CAI5454763.1"/>
    <property type="molecule type" value="Genomic_DNA"/>
</dbReference>
<evidence type="ECO:0000313" key="2">
    <source>
        <dbReference type="Proteomes" id="UP001152747"/>
    </source>
</evidence>
<gene>
    <name evidence="1" type="ORF">CAMP_LOCUS17400</name>
</gene>
<comment type="caution">
    <text evidence="1">The sequence shown here is derived from an EMBL/GenBank/DDBJ whole genome shotgun (WGS) entry which is preliminary data.</text>
</comment>
<dbReference type="Proteomes" id="UP001152747">
    <property type="component" value="Unassembled WGS sequence"/>
</dbReference>
<name>A0A9P1J2V9_9PELO</name>
<evidence type="ECO:0000313" key="1">
    <source>
        <dbReference type="EMBL" id="CAI5454763.1"/>
    </source>
</evidence>
<keyword evidence="2" id="KW-1185">Reference proteome</keyword>
<reference evidence="1" key="1">
    <citation type="submission" date="2022-11" db="EMBL/GenBank/DDBJ databases">
        <authorList>
            <person name="Kikuchi T."/>
        </authorList>
    </citation>
    <scope>NUCLEOTIDE SEQUENCE</scope>
    <source>
        <strain evidence="1">PS1010</strain>
    </source>
</reference>
<organism evidence="1 2">
    <name type="scientific">Caenorhabditis angaria</name>
    <dbReference type="NCBI Taxonomy" id="860376"/>
    <lineage>
        <taxon>Eukaryota</taxon>
        <taxon>Metazoa</taxon>
        <taxon>Ecdysozoa</taxon>
        <taxon>Nematoda</taxon>
        <taxon>Chromadorea</taxon>
        <taxon>Rhabditida</taxon>
        <taxon>Rhabditina</taxon>
        <taxon>Rhabditomorpha</taxon>
        <taxon>Rhabditoidea</taxon>
        <taxon>Rhabditidae</taxon>
        <taxon>Peloderinae</taxon>
        <taxon>Caenorhabditis</taxon>
    </lineage>
</organism>
<sequence length="113" mass="12785">MENLGQLVPTKQFVLSNIERMQSQLIRISNTINGVLEFTYNERIMLGQCIQVCHEDLNTMTALANRIGELGTDAYLEMIDEKWDHFSSVIDIIGESVESASMRNGVGHPPLRF</sequence>
<protein>
    <submittedName>
        <fullName evidence="1">Uncharacterized protein</fullName>
    </submittedName>
</protein>
<accession>A0A9P1J2V9</accession>